<protein>
    <submittedName>
        <fullName evidence="2">Uncharacterized protein</fullName>
    </submittedName>
</protein>
<accession>A0AC34GDN6</accession>
<sequence length="82" mass="8886">MKLCYEKWNDYAKTSAPKVEKTTVPRSANEIKVGGFANGKVLEVGGTIKEVALAVGASEDAEETLVDEIIFVTFEDNEDAFG</sequence>
<proteinExistence type="predicted"/>
<reference evidence="2" key="1">
    <citation type="submission" date="2022-11" db="UniProtKB">
        <authorList>
            <consortium name="WormBaseParasite"/>
        </authorList>
    </citation>
    <scope>IDENTIFICATION</scope>
</reference>
<organism evidence="1 2">
    <name type="scientific">Panagrolaimus sp. ES5</name>
    <dbReference type="NCBI Taxonomy" id="591445"/>
    <lineage>
        <taxon>Eukaryota</taxon>
        <taxon>Metazoa</taxon>
        <taxon>Ecdysozoa</taxon>
        <taxon>Nematoda</taxon>
        <taxon>Chromadorea</taxon>
        <taxon>Rhabditida</taxon>
        <taxon>Tylenchina</taxon>
        <taxon>Panagrolaimomorpha</taxon>
        <taxon>Panagrolaimoidea</taxon>
        <taxon>Panagrolaimidae</taxon>
        <taxon>Panagrolaimus</taxon>
    </lineage>
</organism>
<evidence type="ECO:0000313" key="2">
    <source>
        <dbReference type="WBParaSite" id="ES5_v2.g27763.t1"/>
    </source>
</evidence>
<evidence type="ECO:0000313" key="1">
    <source>
        <dbReference type="Proteomes" id="UP000887579"/>
    </source>
</evidence>
<dbReference type="Proteomes" id="UP000887579">
    <property type="component" value="Unplaced"/>
</dbReference>
<name>A0AC34GDN6_9BILA</name>
<dbReference type="WBParaSite" id="ES5_v2.g27763.t1">
    <property type="protein sequence ID" value="ES5_v2.g27763.t1"/>
    <property type="gene ID" value="ES5_v2.g27763"/>
</dbReference>